<dbReference type="SUPFAM" id="SSF52047">
    <property type="entry name" value="RNI-like"/>
    <property type="match status" value="1"/>
</dbReference>
<evidence type="ECO:0000313" key="1">
    <source>
        <dbReference type="EMBL" id="RZS93549.1"/>
    </source>
</evidence>
<dbReference type="RefSeq" id="WP_130286675.1">
    <property type="nucleotide sequence ID" value="NZ_SGXE01000002.1"/>
</dbReference>
<name>A0A4V2F5P6_9FLAO</name>
<gene>
    <name evidence="1" type="ORF">EV197_2129</name>
</gene>
<dbReference type="OrthoDB" id="1272061at2"/>
<reference evidence="1 2" key="1">
    <citation type="submission" date="2019-02" db="EMBL/GenBank/DDBJ databases">
        <title>Genomic Encyclopedia of Type Strains, Phase IV (KMG-IV): sequencing the most valuable type-strain genomes for metagenomic binning, comparative biology and taxonomic classification.</title>
        <authorList>
            <person name="Goeker M."/>
        </authorList>
    </citation>
    <scope>NUCLEOTIDE SEQUENCE [LARGE SCALE GENOMIC DNA]</scope>
    <source>
        <strain evidence="1 2">DSM 17196</strain>
    </source>
</reference>
<sequence>MRNKERITICDESFKRNITHFSFQSLYKEIEDMKELKKLKLFPNLTSISLNGTNITDYGLQFIGDCSGLENINLTFTSISDLGIVHLTKLNNLKHLRLKETYITAKSIVYFNQMPNLKSLQIHETEISGSDLKDLSITGIEEIFVDCDNPKDFNTLLTLSEKLSKCTIHNKGNGFFKQGKFKEI</sequence>
<proteinExistence type="predicted"/>
<dbReference type="EMBL" id="SGXE01000002">
    <property type="protein sequence ID" value="RZS93549.1"/>
    <property type="molecule type" value="Genomic_DNA"/>
</dbReference>
<evidence type="ECO:0000313" key="2">
    <source>
        <dbReference type="Proteomes" id="UP000292262"/>
    </source>
</evidence>
<dbReference type="GO" id="GO:0019005">
    <property type="term" value="C:SCF ubiquitin ligase complex"/>
    <property type="evidence" value="ECO:0007669"/>
    <property type="project" value="TreeGrafter"/>
</dbReference>
<dbReference type="PANTHER" id="PTHR13318:SF95">
    <property type="entry name" value="F-BOX PROTEIN YLR352W"/>
    <property type="match status" value="1"/>
</dbReference>
<accession>A0A4V2F5P6</accession>
<keyword evidence="2" id="KW-1185">Reference proteome</keyword>
<comment type="caution">
    <text evidence="1">The sequence shown here is derived from an EMBL/GenBank/DDBJ whole genome shotgun (WGS) entry which is preliminary data.</text>
</comment>
<dbReference type="GO" id="GO:0031146">
    <property type="term" value="P:SCF-dependent proteasomal ubiquitin-dependent protein catabolic process"/>
    <property type="evidence" value="ECO:0007669"/>
    <property type="project" value="TreeGrafter"/>
</dbReference>
<protein>
    <recommendedName>
        <fullName evidence="3">Leucine rich repeat (LRR) protein</fullName>
    </recommendedName>
</protein>
<dbReference type="Proteomes" id="UP000292262">
    <property type="component" value="Unassembled WGS sequence"/>
</dbReference>
<dbReference type="PANTHER" id="PTHR13318">
    <property type="entry name" value="PARTNER OF PAIRED, ISOFORM B-RELATED"/>
    <property type="match status" value="1"/>
</dbReference>
<dbReference type="InterPro" id="IPR032675">
    <property type="entry name" value="LRR_dom_sf"/>
</dbReference>
<organism evidence="1 2">
    <name type="scientific">Aquimarina brevivitae</name>
    <dbReference type="NCBI Taxonomy" id="323412"/>
    <lineage>
        <taxon>Bacteria</taxon>
        <taxon>Pseudomonadati</taxon>
        <taxon>Bacteroidota</taxon>
        <taxon>Flavobacteriia</taxon>
        <taxon>Flavobacteriales</taxon>
        <taxon>Flavobacteriaceae</taxon>
        <taxon>Aquimarina</taxon>
    </lineage>
</organism>
<dbReference type="Gene3D" id="3.80.10.10">
    <property type="entry name" value="Ribonuclease Inhibitor"/>
    <property type="match status" value="1"/>
</dbReference>
<evidence type="ECO:0008006" key="3">
    <source>
        <dbReference type="Google" id="ProtNLM"/>
    </source>
</evidence>
<dbReference type="AlphaFoldDB" id="A0A4V2F5P6"/>